<dbReference type="Gene3D" id="3.30.70.120">
    <property type="match status" value="1"/>
</dbReference>
<protein>
    <recommendedName>
        <fullName evidence="3">GTP cyclohydrolase 1 type 2 homolog</fullName>
    </recommendedName>
</protein>
<dbReference type="InterPro" id="IPR017221">
    <property type="entry name" value="DUF34/NIF3_bac"/>
</dbReference>
<dbReference type="InterPro" id="IPR015867">
    <property type="entry name" value="N-reg_PII/ATP_PRibTrfase_C"/>
</dbReference>
<dbReference type="InterPro" id="IPR002678">
    <property type="entry name" value="DUF34/NIF3"/>
</dbReference>
<dbReference type="RefSeq" id="WP_345081712.1">
    <property type="nucleotide sequence ID" value="NZ_BAABFA010000010.1"/>
</dbReference>
<evidence type="ECO:0000256" key="2">
    <source>
        <dbReference type="ARBA" id="ARBA00022723"/>
    </source>
</evidence>
<dbReference type="EMBL" id="BAABFA010000010">
    <property type="protein sequence ID" value="GAA4465390.1"/>
    <property type="molecule type" value="Genomic_DNA"/>
</dbReference>
<proteinExistence type="inferred from homology"/>
<evidence type="ECO:0000313" key="4">
    <source>
        <dbReference type="EMBL" id="GAA4465390.1"/>
    </source>
</evidence>
<gene>
    <name evidence="4" type="ORF">GCM10023093_17510</name>
</gene>
<organism evidence="4 5">
    <name type="scientific">Nemorincola caseinilytica</name>
    <dbReference type="NCBI Taxonomy" id="2054315"/>
    <lineage>
        <taxon>Bacteria</taxon>
        <taxon>Pseudomonadati</taxon>
        <taxon>Bacteroidota</taxon>
        <taxon>Chitinophagia</taxon>
        <taxon>Chitinophagales</taxon>
        <taxon>Chitinophagaceae</taxon>
        <taxon>Nemorincola</taxon>
    </lineage>
</organism>
<evidence type="ECO:0000256" key="1">
    <source>
        <dbReference type="ARBA" id="ARBA00006964"/>
    </source>
</evidence>
<sequence>MTVKDIMEAIEAVAPIVYQESYDNSGLQVGDAAAIVTGVLITLDVTEQVVDEALGRGCNMIVAHHPLIFGGLKRVTGRTYVERIVAKAIKNDIHIYAAHTNLDNVAQGVNARFAQKLGLQDTRILVPKSNLLYRLCSYAPTDVADGVREAMFHAGAGHISKYSECSFNTEGTGTFRAAPDADPAIGTPGGGRENVREVKIEVIVTVHNKNAVIAAMRAAHIYEEVAYELIPLANPATEIGAGMIGTLAEPLEEIEMLSFIKQQMRTECIRHTELTGRAISRVAVCGGSGSFLLRDAIAAGADIFITADHKYHQFFDAEKKILIADIGHYQSEQYTSEIFEEILKKNFPNFAVLLSNLSTDPVKYFC</sequence>
<keyword evidence="5" id="KW-1185">Reference proteome</keyword>
<dbReference type="Pfam" id="PF01784">
    <property type="entry name" value="DUF34_NIF3"/>
    <property type="match status" value="1"/>
</dbReference>
<comment type="caution">
    <text evidence="4">The sequence shown here is derived from an EMBL/GenBank/DDBJ whole genome shotgun (WGS) entry which is preliminary data.</text>
</comment>
<keyword evidence="2 3" id="KW-0479">Metal-binding</keyword>
<dbReference type="SUPFAM" id="SSF102705">
    <property type="entry name" value="NIF3 (NGG1p interacting factor 3)-like"/>
    <property type="match status" value="1"/>
</dbReference>
<dbReference type="PANTHER" id="PTHR13799">
    <property type="entry name" value="NGG1 INTERACTING FACTOR 3"/>
    <property type="match status" value="1"/>
</dbReference>
<evidence type="ECO:0000313" key="5">
    <source>
        <dbReference type="Proteomes" id="UP001500067"/>
    </source>
</evidence>
<reference evidence="5" key="1">
    <citation type="journal article" date="2019" name="Int. J. Syst. Evol. Microbiol.">
        <title>The Global Catalogue of Microorganisms (GCM) 10K type strain sequencing project: providing services to taxonomists for standard genome sequencing and annotation.</title>
        <authorList>
            <consortium name="The Broad Institute Genomics Platform"/>
            <consortium name="The Broad Institute Genome Sequencing Center for Infectious Disease"/>
            <person name="Wu L."/>
            <person name="Ma J."/>
        </authorList>
    </citation>
    <scope>NUCLEOTIDE SEQUENCE [LARGE SCALE GENOMIC DNA]</scope>
    <source>
        <strain evidence="5">JCM 32105</strain>
    </source>
</reference>
<dbReference type="Gene3D" id="3.40.1390.30">
    <property type="entry name" value="NIF3 (NGG1p interacting factor 3)-like"/>
    <property type="match status" value="1"/>
</dbReference>
<dbReference type="Proteomes" id="UP001500067">
    <property type="component" value="Unassembled WGS sequence"/>
</dbReference>
<comment type="similarity">
    <text evidence="1 3">Belongs to the GTP cyclohydrolase I type 2/NIF3 family.</text>
</comment>
<evidence type="ECO:0000256" key="3">
    <source>
        <dbReference type="PIRNR" id="PIRNR037489"/>
    </source>
</evidence>
<dbReference type="PIRSF" id="PIRSF037489">
    <property type="entry name" value="UCP037489_NIF3_YqfO"/>
    <property type="match status" value="1"/>
</dbReference>
<name>A0ABP8NGG9_9BACT</name>
<dbReference type="InterPro" id="IPR036069">
    <property type="entry name" value="DUF34/NIF3_sf"/>
</dbReference>
<accession>A0ABP8NGG9</accession>
<dbReference type="NCBIfam" id="TIGR00486">
    <property type="entry name" value="YbgI_SA1388"/>
    <property type="match status" value="1"/>
</dbReference>
<dbReference type="PANTHER" id="PTHR13799:SF14">
    <property type="entry name" value="GTP CYCLOHYDROLASE 1 TYPE 2 HOMOLOG"/>
    <property type="match status" value="1"/>
</dbReference>